<dbReference type="GO" id="GO:0015297">
    <property type="term" value="F:antiporter activity"/>
    <property type="evidence" value="ECO:0007669"/>
    <property type="project" value="UniProtKB-KW"/>
</dbReference>
<evidence type="ECO:0000313" key="11">
    <source>
        <dbReference type="EMBL" id="QNN66869.1"/>
    </source>
</evidence>
<evidence type="ECO:0000256" key="7">
    <source>
        <dbReference type="ARBA" id="ARBA00023065"/>
    </source>
</evidence>
<sequence>MFELSPYHLLLAAFGLAIILAYWLPRFFSGREPAASALLIGLGLLTFGWIPGMPSAIDPIALPKPWEVLSEICVVVGLFGVGLRIDRLADRKTWAPTVRLLAIGMPLCIAAVAYAGWMFAGMTFAGALLLAAVLAPTDPVLAGDVQVGPPLEGGEHPVRFSLTTEAGLNDGLAFPFVYLALAVAAAGGFTGEVLGDWLWRDVAYRIVLGVAAGAFLGWLLGKIMFDWPSKNALANTESGVIALAGVLAVYGLTELVEGYGFIAAFVSGLTLRRQESDHEFHTKLHDFTESIEHALTAVILIALGAALPALLPSLSWAAALISAALIFVIRPTVGWLSLIGTMDHGRERMVVAFYGVRGVGSIYYLAYAGSHMELTNEAELWAAVAVTILLSTIVHGFTAGLAVERATGDNEPATPRE</sequence>
<feature type="transmembrane region" description="Helical" evidence="9">
    <location>
        <begin position="68"/>
        <end position="85"/>
    </location>
</feature>
<keyword evidence="8 9" id="KW-0472">Membrane</keyword>
<dbReference type="GO" id="GO:0005886">
    <property type="term" value="C:plasma membrane"/>
    <property type="evidence" value="ECO:0007669"/>
    <property type="project" value="UniProtKB-SubCell"/>
</dbReference>
<evidence type="ECO:0000256" key="4">
    <source>
        <dbReference type="ARBA" id="ARBA00022475"/>
    </source>
</evidence>
<dbReference type="InterPro" id="IPR038770">
    <property type="entry name" value="Na+/solute_symporter_sf"/>
</dbReference>
<evidence type="ECO:0000256" key="8">
    <source>
        <dbReference type="ARBA" id="ARBA00023136"/>
    </source>
</evidence>
<evidence type="ECO:0000256" key="1">
    <source>
        <dbReference type="ARBA" id="ARBA00004651"/>
    </source>
</evidence>
<keyword evidence="6 9" id="KW-1133">Transmembrane helix</keyword>
<keyword evidence="4" id="KW-1003">Cell membrane</keyword>
<feature type="transmembrane region" description="Helical" evidence="9">
    <location>
        <begin position="6"/>
        <end position="24"/>
    </location>
</feature>
<evidence type="ECO:0000313" key="12">
    <source>
        <dbReference type="Proteomes" id="UP000515971"/>
    </source>
</evidence>
<keyword evidence="12" id="KW-1185">Reference proteome</keyword>
<dbReference type="AlphaFoldDB" id="A0A7G9SG94"/>
<evidence type="ECO:0000256" key="3">
    <source>
        <dbReference type="ARBA" id="ARBA00022449"/>
    </source>
</evidence>
<keyword evidence="5 9" id="KW-0812">Transmembrane</keyword>
<reference evidence="11 12" key="1">
    <citation type="submission" date="2020-08" db="EMBL/GenBank/DDBJ databases">
        <title>Genome sequence of Sphingomonas lutea KCTC 23642T.</title>
        <authorList>
            <person name="Hyun D.-W."/>
            <person name="Bae J.-W."/>
        </authorList>
    </citation>
    <scope>NUCLEOTIDE SEQUENCE [LARGE SCALE GENOMIC DNA]</scope>
    <source>
        <strain evidence="11 12">KCTC 23642</strain>
    </source>
</reference>
<feature type="transmembrane region" description="Helical" evidence="9">
    <location>
        <begin position="97"/>
        <end position="120"/>
    </location>
</feature>
<comment type="subcellular location">
    <subcellularLocation>
        <location evidence="1">Cell membrane</location>
        <topology evidence="1">Multi-pass membrane protein</topology>
    </subcellularLocation>
</comment>
<evidence type="ECO:0000256" key="2">
    <source>
        <dbReference type="ARBA" id="ARBA00022448"/>
    </source>
</evidence>
<feature type="transmembrane region" description="Helical" evidence="9">
    <location>
        <begin position="202"/>
        <end position="220"/>
    </location>
</feature>
<dbReference type="InterPro" id="IPR006153">
    <property type="entry name" value="Cation/H_exchanger_TM"/>
</dbReference>
<dbReference type="GO" id="GO:1902600">
    <property type="term" value="P:proton transmembrane transport"/>
    <property type="evidence" value="ECO:0007669"/>
    <property type="project" value="InterPro"/>
</dbReference>
<feature type="transmembrane region" description="Helical" evidence="9">
    <location>
        <begin position="36"/>
        <end position="56"/>
    </location>
</feature>
<dbReference type="PANTHER" id="PTHR32507:SF8">
    <property type="entry name" value="CNH1P"/>
    <property type="match status" value="1"/>
</dbReference>
<feature type="domain" description="Cation/H+ exchanger transmembrane" evidence="10">
    <location>
        <begin position="39"/>
        <end position="402"/>
    </location>
</feature>
<protein>
    <submittedName>
        <fullName evidence="11">Cation:proton antiporter</fullName>
    </submittedName>
</protein>
<feature type="transmembrane region" description="Helical" evidence="9">
    <location>
        <begin position="172"/>
        <end position="190"/>
    </location>
</feature>
<evidence type="ECO:0000256" key="5">
    <source>
        <dbReference type="ARBA" id="ARBA00022692"/>
    </source>
</evidence>
<accession>A0A7G9SG94</accession>
<dbReference type="Gene3D" id="1.20.1530.20">
    <property type="match status" value="1"/>
</dbReference>
<feature type="transmembrane region" description="Helical" evidence="9">
    <location>
        <begin position="240"/>
        <end position="271"/>
    </location>
</feature>
<feature type="transmembrane region" description="Helical" evidence="9">
    <location>
        <begin position="316"/>
        <end position="338"/>
    </location>
</feature>
<keyword evidence="2" id="KW-0813">Transport</keyword>
<dbReference type="RefSeq" id="WP_187537461.1">
    <property type="nucleotide sequence ID" value="NZ_BAABJT010000001.1"/>
</dbReference>
<feature type="transmembrane region" description="Helical" evidence="9">
    <location>
        <begin position="380"/>
        <end position="403"/>
    </location>
</feature>
<organism evidence="11 12">
    <name type="scientific">Sphingomonas lutea</name>
    <dbReference type="NCBI Taxonomy" id="1045317"/>
    <lineage>
        <taxon>Bacteria</taxon>
        <taxon>Pseudomonadati</taxon>
        <taxon>Pseudomonadota</taxon>
        <taxon>Alphaproteobacteria</taxon>
        <taxon>Sphingomonadales</taxon>
        <taxon>Sphingomonadaceae</taxon>
        <taxon>Sphingomonas</taxon>
    </lineage>
</organism>
<name>A0A7G9SG94_9SPHN</name>
<dbReference type="Pfam" id="PF00999">
    <property type="entry name" value="Na_H_Exchanger"/>
    <property type="match status" value="1"/>
</dbReference>
<dbReference type="PANTHER" id="PTHR32507">
    <property type="entry name" value="NA(+)/H(+) ANTIPORTER 1"/>
    <property type="match status" value="1"/>
</dbReference>
<keyword evidence="3" id="KW-0050">Antiport</keyword>
<keyword evidence="7" id="KW-0406">Ion transport</keyword>
<evidence type="ECO:0000259" key="10">
    <source>
        <dbReference type="Pfam" id="PF00999"/>
    </source>
</evidence>
<evidence type="ECO:0000256" key="6">
    <source>
        <dbReference type="ARBA" id="ARBA00022989"/>
    </source>
</evidence>
<dbReference type="EMBL" id="CP060718">
    <property type="protein sequence ID" value="QNN66869.1"/>
    <property type="molecule type" value="Genomic_DNA"/>
</dbReference>
<feature type="transmembrane region" description="Helical" evidence="9">
    <location>
        <begin position="350"/>
        <end position="368"/>
    </location>
</feature>
<dbReference type="KEGG" id="slut:H9L13_09405"/>
<dbReference type="Proteomes" id="UP000515971">
    <property type="component" value="Chromosome"/>
</dbReference>
<feature type="transmembrane region" description="Helical" evidence="9">
    <location>
        <begin position="291"/>
        <end position="310"/>
    </location>
</feature>
<proteinExistence type="predicted"/>
<evidence type="ECO:0000256" key="9">
    <source>
        <dbReference type="SAM" id="Phobius"/>
    </source>
</evidence>
<gene>
    <name evidence="11" type="ORF">H9L13_09405</name>
</gene>